<dbReference type="AlphaFoldDB" id="A0A927GYW2"/>
<dbReference type="InterPro" id="IPR053746">
    <property type="entry name" value="Viral_HT_Connector_Assembly"/>
</dbReference>
<sequence length="105" mass="11595">MTQLEKLKIMLGIKDGNQDGELQLLLDDVSADLLTWTNRSTLPAALESTQRQIAVIRYNMQGVEGQTAHSEGGTSRSFEELPASIQSSISQYRLLKVVRYAAPTT</sequence>
<dbReference type="RefSeq" id="WP_190925742.1">
    <property type="nucleotide sequence ID" value="NZ_JACXJA010000006.1"/>
</dbReference>
<dbReference type="Pfam" id="PF05135">
    <property type="entry name" value="Phage_connect_1"/>
    <property type="match status" value="1"/>
</dbReference>
<evidence type="ECO:0000313" key="1">
    <source>
        <dbReference type="EMBL" id="MBD2861603.1"/>
    </source>
</evidence>
<keyword evidence="2" id="KW-1185">Reference proteome</keyword>
<dbReference type="Gene3D" id="1.10.246.150">
    <property type="match status" value="1"/>
</dbReference>
<gene>
    <name evidence="1" type="ORF">IDH45_06305</name>
</gene>
<comment type="caution">
    <text evidence="1">The sequence shown here is derived from an EMBL/GenBank/DDBJ whole genome shotgun (WGS) entry which is preliminary data.</text>
</comment>
<reference evidence="1" key="1">
    <citation type="submission" date="2020-09" db="EMBL/GenBank/DDBJ databases">
        <title>A novel bacterium of genus Paenibacillus, isolated from South China Sea.</title>
        <authorList>
            <person name="Huang H."/>
            <person name="Mo K."/>
            <person name="Hu Y."/>
        </authorList>
    </citation>
    <scope>NUCLEOTIDE SEQUENCE</scope>
    <source>
        <strain evidence="1">IB182363</strain>
    </source>
</reference>
<proteinExistence type="predicted"/>
<protein>
    <submittedName>
        <fullName evidence="1">Phage head-tail connector protein</fullName>
    </submittedName>
</protein>
<dbReference type="EMBL" id="JACXJA010000006">
    <property type="protein sequence ID" value="MBD2861603.1"/>
    <property type="molecule type" value="Genomic_DNA"/>
</dbReference>
<evidence type="ECO:0000313" key="2">
    <source>
        <dbReference type="Proteomes" id="UP000639396"/>
    </source>
</evidence>
<dbReference type="InterPro" id="IPR021146">
    <property type="entry name" value="Phage_gp6-like_head-tail"/>
</dbReference>
<accession>A0A927GYW2</accession>
<organism evidence="1 2">
    <name type="scientific">Paenibacillus oceani</name>
    <dbReference type="NCBI Taxonomy" id="2772510"/>
    <lineage>
        <taxon>Bacteria</taxon>
        <taxon>Bacillati</taxon>
        <taxon>Bacillota</taxon>
        <taxon>Bacilli</taxon>
        <taxon>Bacillales</taxon>
        <taxon>Paenibacillaceae</taxon>
        <taxon>Paenibacillus</taxon>
    </lineage>
</organism>
<name>A0A927GYW2_9BACL</name>
<dbReference type="Proteomes" id="UP000639396">
    <property type="component" value="Unassembled WGS sequence"/>
</dbReference>